<accession>A0A4R2QV60</accession>
<dbReference type="EMBL" id="SLXQ01000007">
    <property type="protein sequence ID" value="TCP50921.1"/>
    <property type="molecule type" value="Genomic_DNA"/>
</dbReference>
<keyword evidence="2" id="KW-0233">DNA recombination</keyword>
<dbReference type="GO" id="GO:0015074">
    <property type="term" value="P:DNA integration"/>
    <property type="evidence" value="ECO:0007669"/>
    <property type="project" value="InterPro"/>
</dbReference>
<dbReference type="InterPro" id="IPR011010">
    <property type="entry name" value="DNA_brk_join_enz"/>
</dbReference>
<feature type="region of interest" description="Disordered" evidence="3">
    <location>
        <begin position="1"/>
        <end position="31"/>
    </location>
</feature>
<dbReference type="GO" id="GO:0006310">
    <property type="term" value="P:DNA recombination"/>
    <property type="evidence" value="ECO:0007669"/>
    <property type="project" value="UniProtKB-KW"/>
</dbReference>
<dbReference type="AlphaFoldDB" id="A0A4R2QV60"/>
<keyword evidence="1" id="KW-0238">DNA-binding</keyword>
<dbReference type="InterPro" id="IPR002104">
    <property type="entry name" value="Integrase_catalytic"/>
</dbReference>
<dbReference type="Proteomes" id="UP000294911">
    <property type="component" value="Unassembled WGS sequence"/>
</dbReference>
<dbReference type="SUPFAM" id="SSF56349">
    <property type="entry name" value="DNA breaking-rejoining enzymes"/>
    <property type="match status" value="1"/>
</dbReference>
<dbReference type="PANTHER" id="PTHR34605:SF4">
    <property type="entry name" value="DNA ADENINE METHYLTRANSFERASE"/>
    <property type="match status" value="1"/>
</dbReference>
<evidence type="ECO:0000256" key="2">
    <source>
        <dbReference type="ARBA" id="ARBA00023172"/>
    </source>
</evidence>
<comment type="caution">
    <text evidence="5">The sequence shown here is derived from an EMBL/GenBank/DDBJ whole genome shotgun (WGS) entry which is preliminary data.</text>
</comment>
<name>A0A4R2QV60_9PSEU</name>
<evidence type="ECO:0000259" key="4">
    <source>
        <dbReference type="PROSITE" id="PS51898"/>
    </source>
</evidence>
<evidence type="ECO:0000313" key="6">
    <source>
        <dbReference type="Proteomes" id="UP000294911"/>
    </source>
</evidence>
<dbReference type="PANTHER" id="PTHR34605">
    <property type="entry name" value="PHAGE_INTEGRASE DOMAIN-CONTAINING PROTEIN"/>
    <property type="match status" value="1"/>
</dbReference>
<keyword evidence="6" id="KW-1185">Reference proteome</keyword>
<dbReference type="InterPro" id="IPR010998">
    <property type="entry name" value="Integrase_recombinase_N"/>
</dbReference>
<dbReference type="GO" id="GO:0003677">
    <property type="term" value="F:DNA binding"/>
    <property type="evidence" value="ECO:0007669"/>
    <property type="project" value="UniProtKB-KW"/>
</dbReference>
<dbReference type="PROSITE" id="PS51898">
    <property type="entry name" value="TYR_RECOMBINASE"/>
    <property type="match status" value="1"/>
</dbReference>
<dbReference type="CDD" id="cd00799">
    <property type="entry name" value="INT_Cre_C"/>
    <property type="match status" value="1"/>
</dbReference>
<dbReference type="InterPro" id="IPR052925">
    <property type="entry name" value="Phage_Integrase-like_Recomb"/>
</dbReference>
<dbReference type="SUPFAM" id="SSF47823">
    <property type="entry name" value="lambda integrase-like, N-terminal domain"/>
    <property type="match status" value="1"/>
</dbReference>
<feature type="domain" description="Tyr recombinase" evidence="4">
    <location>
        <begin position="149"/>
        <end position="342"/>
    </location>
</feature>
<proteinExistence type="predicted"/>
<evidence type="ECO:0000313" key="5">
    <source>
        <dbReference type="EMBL" id="TCP50921.1"/>
    </source>
</evidence>
<organism evidence="5 6">
    <name type="scientific">Tamaricihabitans halophyticus</name>
    <dbReference type="NCBI Taxonomy" id="1262583"/>
    <lineage>
        <taxon>Bacteria</taxon>
        <taxon>Bacillati</taxon>
        <taxon>Actinomycetota</taxon>
        <taxon>Actinomycetes</taxon>
        <taxon>Pseudonocardiales</taxon>
        <taxon>Pseudonocardiaceae</taxon>
        <taxon>Tamaricihabitans</taxon>
    </lineage>
</organism>
<gene>
    <name evidence="5" type="ORF">EV191_107185</name>
</gene>
<dbReference type="RefSeq" id="WP_243659021.1">
    <property type="nucleotide sequence ID" value="NZ_SLXQ01000007.1"/>
</dbReference>
<sequence>MTAQHDNSREPAVPDAPTSIVNTSGERPLSPHDRLAALDSVAAAYVAEQRPANTRKAYADAWRIWQDYTRDAGIPVLSSTVGALVGFVRWLETTKAASVATIDARLTGAVVGLRGYGIPVDQEASRAAWNALKGYERRLAEAGIVRGRGKAQPVTLAHLRAMSRACPSSVAGLRDRAVLLLGFTIAARRSELAGLRVTDLVSAGSDGLLARLGYTKTGPDERAVPYGVHRDTCPVSAWHAWRQAAGMTEGPAFRRVDRHDHVFAAGLSAQAIGEVIARCGKRAELPFRITGHSLRAGLATEARRNGADHKAVCDQGGWSYGSKAVHGYFHTVDRWSDNAVRDIGL</sequence>
<reference evidence="5 6" key="1">
    <citation type="submission" date="2019-03" db="EMBL/GenBank/DDBJ databases">
        <title>Genomic Encyclopedia of Type Strains, Phase IV (KMG-IV): sequencing the most valuable type-strain genomes for metagenomic binning, comparative biology and taxonomic classification.</title>
        <authorList>
            <person name="Goeker M."/>
        </authorList>
    </citation>
    <scope>NUCLEOTIDE SEQUENCE [LARGE SCALE GENOMIC DNA]</scope>
    <source>
        <strain evidence="5 6">DSM 45765</strain>
    </source>
</reference>
<evidence type="ECO:0000256" key="3">
    <source>
        <dbReference type="SAM" id="MobiDB-lite"/>
    </source>
</evidence>
<evidence type="ECO:0000256" key="1">
    <source>
        <dbReference type="ARBA" id="ARBA00023125"/>
    </source>
</evidence>
<dbReference type="Gene3D" id="1.10.443.10">
    <property type="entry name" value="Intergrase catalytic core"/>
    <property type="match status" value="1"/>
</dbReference>
<dbReference type="InterPro" id="IPR013762">
    <property type="entry name" value="Integrase-like_cat_sf"/>
</dbReference>
<protein>
    <submittedName>
        <fullName evidence="5">Phage integrase family protein</fullName>
    </submittedName>
</protein>
<dbReference type="Gene3D" id="1.10.150.130">
    <property type="match status" value="1"/>
</dbReference>
<dbReference type="Pfam" id="PF00589">
    <property type="entry name" value="Phage_integrase"/>
    <property type="match status" value="1"/>
</dbReference>